<keyword evidence="1 6" id="KW-0597">Phosphoprotein</keyword>
<dbReference type="SUPFAM" id="SSF46894">
    <property type="entry name" value="C-terminal effector domain of the bipartite response regulators"/>
    <property type="match status" value="1"/>
</dbReference>
<evidence type="ECO:0000313" key="10">
    <source>
        <dbReference type="EMBL" id="MBE1488484.1"/>
    </source>
</evidence>
<dbReference type="GO" id="GO:0000976">
    <property type="term" value="F:transcription cis-regulatory region binding"/>
    <property type="evidence" value="ECO:0007669"/>
    <property type="project" value="TreeGrafter"/>
</dbReference>
<keyword evidence="11" id="KW-1185">Reference proteome</keyword>
<feature type="DNA-binding region" description="OmpR/PhoB-type" evidence="7">
    <location>
        <begin position="136"/>
        <end position="236"/>
    </location>
</feature>
<keyword evidence="2" id="KW-0902">Two-component regulatory system</keyword>
<dbReference type="PROSITE" id="PS50110">
    <property type="entry name" value="RESPONSE_REGULATORY"/>
    <property type="match status" value="1"/>
</dbReference>
<keyword evidence="5" id="KW-0804">Transcription</keyword>
<dbReference type="SMART" id="SM00448">
    <property type="entry name" value="REC"/>
    <property type="match status" value="1"/>
</dbReference>
<dbReference type="InterPro" id="IPR036388">
    <property type="entry name" value="WH-like_DNA-bd_sf"/>
</dbReference>
<comment type="caution">
    <text evidence="10">The sequence shown here is derived from an EMBL/GenBank/DDBJ whole genome shotgun (WGS) entry which is preliminary data.</text>
</comment>
<keyword evidence="3" id="KW-0805">Transcription regulation</keyword>
<dbReference type="CDD" id="cd17574">
    <property type="entry name" value="REC_OmpR"/>
    <property type="match status" value="1"/>
</dbReference>
<dbReference type="PANTHER" id="PTHR48111">
    <property type="entry name" value="REGULATOR OF RPOS"/>
    <property type="match status" value="1"/>
</dbReference>
<dbReference type="InterPro" id="IPR001867">
    <property type="entry name" value="OmpR/PhoB-type_DNA-bd"/>
</dbReference>
<dbReference type="GO" id="GO:0000156">
    <property type="term" value="F:phosphorelay response regulator activity"/>
    <property type="evidence" value="ECO:0007669"/>
    <property type="project" value="TreeGrafter"/>
</dbReference>
<accession>A0A927M5Q7</accession>
<dbReference type="GO" id="GO:0006355">
    <property type="term" value="P:regulation of DNA-templated transcription"/>
    <property type="evidence" value="ECO:0007669"/>
    <property type="project" value="InterPro"/>
</dbReference>
<dbReference type="SMART" id="SM00862">
    <property type="entry name" value="Trans_reg_C"/>
    <property type="match status" value="1"/>
</dbReference>
<dbReference type="Gene3D" id="6.10.250.690">
    <property type="match status" value="1"/>
</dbReference>
<organism evidence="10 11">
    <name type="scientific">Plantactinospora soyae</name>
    <dbReference type="NCBI Taxonomy" id="1544732"/>
    <lineage>
        <taxon>Bacteria</taxon>
        <taxon>Bacillati</taxon>
        <taxon>Actinomycetota</taxon>
        <taxon>Actinomycetes</taxon>
        <taxon>Micromonosporales</taxon>
        <taxon>Micromonosporaceae</taxon>
        <taxon>Plantactinospora</taxon>
    </lineage>
</organism>
<gene>
    <name evidence="10" type="ORF">H4W31_004122</name>
</gene>
<feature type="modified residue" description="4-aspartylphosphate" evidence="6">
    <location>
        <position position="65"/>
    </location>
</feature>
<evidence type="ECO:0000256" key="1">
    <source>
        <dbReference type="ARBA" id="ARBA00022553"/>
    </source>
</evidence>
<evidence type="ECO:0000256" key="7">
    <source>
        <dbReference type="PROSITE-ProRule" id="PRU01091"/>
    </source>
</evidence>
<protein>
    <submittedName>
        <fullName evidence="10">DNA-binding response OmpR family regulator</fullName>
    </submittedName>
</protein>
<name>A0A927M5Q7_9ACTN</name>
<evidence type="ECO:0000259" key="9">
    <source>
        <dbReference type="PROSITE" id="PS51755"/>
    </source>
</evidence>
<dbReference type="Proteomes" id="UP000649753">
    <property type="component" value="Unassembled WGS sequence"/>
</dbReference>
<dbReference type="EMBL" id="JADBEB010000001">
    <property type="protein sequence ID" value="MBE1488484.1"/>
    <property type="molecule type" value="Genomic_DNA"/>
</dbReference>
<dbReference type="Gene3D" id="3.40.50.2300">
    <property type="match status" value="1"/>
</dbReference>
<dbReference type="Gene3D" id="1.10.10.10">
    <property type="entry name" value="Winged helix-like DNA-binding domain superfamily/Winged helix DNA-binding domain"/>
    <property type="match status" value="1"/>
</dbReference>
<evidence type="ECO:0000256" key="3">
    <source>
        <dbReference type="ARBA" id="ARBA00023015"/>
    </source>
</evidence>
<evidence type="ECO:0000313" key="11">
    <source>
        <dbReference type="Proteomes" id="UP000649753"/>
    </source>
</evidence>
<dbReference type="Pfam" id="PF00072">
    <property type="entry name" value="Response_reg"/>
    <property type="match status" value="1"/>
</dbReference>
<evidence type="ECO:0000256" key="6">
    <source>
        <dbReference type="PROSITE-ProRule" id="PRU00169"/>
    </source>
</evidence>
<feature type="domain" description="OmpR/PhoB-type" evidence="9">
    <location>
        <begin position="136"/>
        <end position="236"/>
    </location>
</feature>
<reference evidence="10" key="1">
    <citation type="submission" date="2020-10" db="EMBL/GenBank/DDBJ databases">
        <title>Sequencing the genomes of 1000 actinobacteria strains.</title>
        <authorList>
            <person name="Klenk H.-P."/>
        </authorList>
    </citation>
    <scope>NUCLEOTIDE SEQUENCE</scope>
    <source>
        <strain evidence="10">DSM 46832</strain>
    </source>
</reference>
<evidence type="ECO:0000256" key="4">
    <source>
        <dbReference type="ARBA" id="ARBA00023125"/>
    </source>
</evidence>
<keyword evidence="4 7" id="KW-0238">DNA-binding</keyword>
<dbReference type="GO" id="GO:0032993">
    <property type="term" value="C:protein-DNA complex"/>
    <property type="evidence" value="ECO:0007669"/>
    <property type="project" value="TreeGrafter"/>
</dbReference>
<proteinExistence type="predicted"/>
<dbReference type="SUPFAM" id="SSF52172">
    <property type="entry name" value="CheY-like"/>
    <property type="match status" value="1"/>
</dbReference>
<dbReference type="CDD" id="cd00383">
    <property type="entry name" value="trans_reg_C"/>
    <property type="match status" value="1"/>
</dbReference>
<dbReference type="GO" id="GO:0005829">
    <property type="term" value="C:cytosol"/>
    <property type="evidence" value="ECO:0007669"/>
    <property type="project" value="TreeGrafter"/>
</dbReference>
<dbReference type="InterPro" id="IPR016032">
    <property type="entry name" value="Sig_transdc_resp-reg_C-effctor"/>
</dbReference>
<dbReference type="Pfam" id="PF00486">
    <property type="entry name" value="Trans_reg_C"/>
    <property type="match status" value="1"/>
</dbReference>
<dbReference type="InterPro" id="IPR001789">
    <property type="entry name" value="Sig_transdc_resp-reg_receiver"/>
</dbReference>
<dbReference type="PANTHER" id="PTHR48111:SF1">
    <property type="entry name" value="TWO-COMPONENT RESPONSE REGULATOR ORR33"/>
    <property type="match status" value="1"/>
</dbReference>
<dbReference type="PROSITE" id="PS51755">
    <property type="entry name" value="OMPR_PHOB"/>
    <property type="match status" value="1"/>
</dbReference>
<dbReference type="FunFam" id="3.40.50.2300:FF:000001">
    <property type="entry name" value="DNA-binding response regulator PhoB"/>
    <property type="match status" value="1"/>
</dbReference>
<dbReference type="InterPro" id="IPR011006">
    <property type="entry name" value="CheY-like_superfamily"/>
</dbReference>
<dbReference type="AlphaFoldDB" id="A0A927M5Q7"/>
<feature type="domain" description="Response regulatory" evidence="8">
    <location>
        <begin position="16"/>
        <end position="129"/>
    </location>
</feature>
<evidence type="ECO:0000256" key="2">
    <source>
        <dbReference type="ARBA" id="ARBA00023012"/>
    </source>
</evidence>
<sequence length="246" mass="26721">MTGPAGQWADQGGGPTALVVDDEPQMTIIIEFALQTQGFTVLTAQDGATALHLLRSRPVDLVVLDVLMPAMDGLTLCQRIRARSEVPIMLLTALTQPDDVISGLEHGADDYVTKPFHPREVALRAQALVRRRRVPGSTIRVGQLVIDLTSQSAVLADRQLNLPYTEFKLLAHLAARRGVPQSWQDLLREVWGTTDLIGGRDVVKSTVYRLRSRLAGLPGGAGYLRTLRGVGYLMPDVAPEAADRSG</sequence>
<evidence type="ECO:0000256" key="5">
    <source>
        <dbReference type="ARBA" id="ARBA00023163"/>
    </source>
</evidence>
<dbReference type="RefSeq" id="WP_318783297.1">
    <property type="nucleotide sequence ID" value="NZ_JADBEB010000001.1"/>
</dbReference>
<evidence type="ECO:0000259" key="8">
    <source>
        <dbReference type="PROSITE" id="PS50110"/>
    </source>
</evidence>
<dbReference type="InterPro" id="IPR039420">
    <property type="entry name" value="WalR-like"/>
</dbReference>